<organism evidence="6 7">
    <name type="scientific">Spirodela intermedia</name>
    <name type="common">Intermediate duckweed</name>
    <dbReference type="NCBI Taxonomy" id="51605"/>
    <lineage>
        <taxon>Eukaryota</taxon>
        <taxon>Viridiplantae</taxon>
        <taxon>Streptophyta</taxon>
        <taxon>Embryophyta</taxon>
        <taxon>Tracheophyta</taxon>
        <taxon>Spermatophyta</taxon>
        <taxon>Magnoliopsida</taxon>
        <taxon>Liliopsida</taxon>
        <taxon>Araceae</taxon>
        <taxon>Lemnoideae</taxon>
        <taxon>Spirodela</taxon>
    </lineage>
</organism>
<protein>
    <submittedName>
        <fullName evidence="6">Uncharacterized protein</fullName>
    </submittedName>
</protein>
<dbReference type="SUPFAM" id="SSF52058">
    <property type="entry name" value="L domain-like"/>
    <property type="match status" value="1"/>
</dbReference>
<reference evidence="6" key="1">
    <citation type="submission" date="2020-02" db="EMBL/GenBank/DDBJ databases">
        <authorList>
            <person name="Scholz U."/>
            <person name="Mascher M."/>
            <person name="Fiebig A."/>
        </authorList>
    </citation>
    <scope>NUCLEOTIDE SEQUENCE</scope>
</reference>
<dbReference type="AlphaFoldDB" id="A0A7I8K690"/>
<feature type="signal peptide" evidence="5">
    <location>
        <begin position="1"/>
        <end position="21"/>
    </location>
</feature>
<dbReference type="Pfam" id="PF00560">
    <property type="entry name" value="LRR_1"/>
    <property type="match status" value="2"/>
</dbReference>
<dbReference type="InterPro" id="IPR032675">
    <property type="entry name" value="LRR_dom_sf"/>
</dbReference>
<dbReference type="InterPro" id="IPR001611">
    <property type="entry name" value="Leu-rich_rpt"/>
</dbReference>
<evidence type="ECO:0000256" key="1">
    <source>
        <dbReference type="ARBA" id="ARBA00004370"/>
    </source>
</evidence>
<dbReference type="Pfam" id="PF13855">
    <property type="entry name" value="LRR_8"/>
    <property type="match status" value="2"/>
</dbReference>
<evidence type="ECO:0000313" key="7">
    <source>
        <dbReference type="Proteomes" id="UP000663760"/>
    </source>
</evidence>
<dbReference type="PRINTS" id="PR00019">
    <property type="entry name" value="LEURICHRPT"/>
</dbReference>
<evidence type="ECO:0000256" key="5">
    <source>
        <dbReference type="SAM" id="SignalP"/>
    </source>
</evidence>
<evidence type="ECO:0000256" key="2">
    <source>
        <dbReference type="ARBA" id="ARBA00022729"/>
    </source>
</evidence>
<dbReference type="OrthoDB" id="676979at2759"/>
<dbReference type="PANTHER" id="PTHR48009">
    <property type="entry name" value="LEUCINE-RICH REPEAT (LRR) FAMILY PROTEIN"/>
    <property type="match status" value="1"/>
</dbReference>
<evidence type="ECO:0000256" key="4">
    <source>
        <dbReference type="ARBA" id="ARBA00023136"/>
    </source>
</evidence>
<gene>
    <name evidence="6" type="ORF">SI8410_03003936</name>
</gene>
<comment type="subcellular location">
    <subcellularLocation>
        <location evidence="1">Membrane</location>
    </subcellularLocation>
</comment>
<proteinExistence type="predicted"/>
<dbReference type="InterPro" id="IPR053213">
    <property type="entry name" value="RLP29"/>
</dbReference>
<keyword evidence="7" id="KW-1185">Reference proteome</keyword>
<dbReference type="PANTHER" id="PTHR48009:SF9">
    <property type="entry name" value="LRR RECEPTOR-LIKE SERINE_THREONINE-PROTEIN KINASE GSO1"/>
    <property type="match status" value="1"/>
</dbReference>
<feature type="chain" id="PRO_5029888953" evidence="5">
    <location>
        <begin position="22"/>
        <end position="393"/>
    </location>
</feature>
<sequence length="393" mass="40772">MLPSPVLVLGLLGLLSPFAAAALTAPSDVAALASVKAALAASSIPPRSCLATWDFSAADPCATPRRTHFVCGVSCGATDAGGATRVTAVVLEDAGYEGSLSPAVGKLSFLSHLDLSGNSFKGPLPSSLRHLLRLRTLSLSFNAFSGTIPSSLGDLRAMELLDLSHNQLTGRVPAELARIGALRSLDLSYNKLSGRLPAALPPSLVALALRGNALSGPISRATFAGLHRLEVAEMAANRISGLVEGWFLRLPALQQVNLANNSLSGFAVGEAAPPPPQLVALDLGYNRIEGELPAELAGFPVLTSLTLRHNRIKGAIPSQYAGGKTGSPLRRLFLDGNFLNGKVPQGFLGGVAVIGRLGDNCLEGCPDGEDLCQPLQKPPEVCDEMYGAVRPGL</sequence>
<dbReference type="FunFam" id="3.80.10.10:FF:000400">
    <property type="entry name" value="Nuclear pore complex protein NUP107"/>
    <property type="match status" value="1"/>
</dbReference>
<dbReference type="GO" id="GO:0016020">
    <property type="term" value="C:membrane"/>
    <property type="evidence" value="ECO:0007669"/>
    <property type="project" value="UniProtKB-SubCell"/>
</dbReference>
<evidence type="ECO:0000256" key="3">
    <source>
        <dbReference type="ARBA" id="ARBA00022737"/>
    </source>
</evidence>
<dbReference type="Proteomes" id="UP000663760">
    <property type="component" value="Chromosome 3"/>
</dbReference>
<keyword evidence="2 5" id="KW-0732">Signal</keyword>
<accession>A0A7I8K690</accession>
<evidence type="ECO:0000313" key="6">
    <source>
        <dbReference type="EMBL" id="CAA7393138.1"/>
    </source>
</evidence>
<keyword evidence="4" id="KW-0472">Membrane</keyword>
<name>A0A7I8K690_SPIIN</name>
<keyword evidence="3" id="KW-0677">Repeat</keyword>
<dbReference type="Gene3D" id="3.80.10.10">
    <property type="entry name" value="Ribonuclease Inhibitor"/>
    <property type="match status" value="2"/>
</dbReference>
<dbReference type="EMBL" id="LR746266">
    <property type="protein sequence ID" value="CAA7393138.1"/>
    <property type="molecule type" value="Genomic_DNA"/>
</dbReference>